<dbReference type="EMBL" id="CP002541">
    <property type="protein sequence ID" value="ADY13885.1"/>
    <property type="molecule type" value="Genomic_DNA"/>
</dbReference>
<dbReference type="Gene3D" id="3.30.720.110">
    <property type="match status" value="1"/>
</dbReference>
<dbReference type="HOGENOM" id="CLU_054535_0_0_12"/>
<dbReference type="InterPro" id="IPR028973">
    <property type="entry name" value="PhnB-like"/>
</dbReference>
<dbReference type="InterPro" id="IPR029068">
    <property type="entry name" value="Glyas_Bleomycin-R_OHBP_Dase"/>
</dbReference>
<dbReference type="GO" id="GO:0008168">
    <property type="term" value="F:methyltransferase activity"/>
    <property type="evidence" value="ECO:0007669"/>
    <property type="project" value="UniProtKB-KW"/>
</dbReference>
<dbReference type="Pfam" id="PF06983">
    <property type="entry name" value="3-dmu-9_3-mt"/>
    <property type="match status" value="2"/>
</dbReference>
<feature type="domain" description="PhnB-like" evidence="1">
    <location>
        <begin position="142"/>
        <end position="261"/>
    </location>
</feature>
<sequence length="301" mass="34687">MMKQRIIPHIWFDNQVLEAVQFYTEVFEDSAIIHVTKLEDTPSGDCDLVWFSLSGYQFMAMNAGPYFKPNPSISFFVNFDPGSDPQAKEHLDQLWNKLSEGSTILMPLGEYPFSSHYGWIQDTFGLSWQLILTRAEGEPRPKIIPSLLFVNTVNGKAEEATRFYQSVFRQSKMGEIARYPGGMEPNLEGSAMFIDFMLEGQWFAAMDSGYEHPFSFNEGISLMIECDSQEEVDSYWQQLSADPKTEQCGWLKDLYGLSWQVSARRIDEMLYTGTQEQRNRVTQAFLEMKKIDIAKLENAFR</sequence>
<evidence type="ECO:0000313" key="3">
    <source>
        <dbReference type="Proteomes" id="UP000008466"/>
    </source>
</evidence>
<dbReference type="OrthoDB" id="9806473at2"/>
<evidence type="ECO:0000313" key="2">
    <source>
        <dbReference type="EMBL" id="ADY13885.1"/>
    </source>
</evidence>
<dbReference type="Gene3D" id="3.10.180.10">
    <property type="entry name" value="2,3-Dihydroxybiphenyl 1,2-Dioxygenase, domain 1"/>
    <property type="match status" value="1"/>
</dbReference>
<evidence type="ECO:0000259" key="1">
    <source>
        <dbReference type="Pfam" id="PF06983"/>
    </source>
</evidence>
<feature type="domain" description="PhnB-like" evidence="1">
    <location>
        <begin position="4"/>
        <end position="131"/>
    </location>
</feature>
<keyword evidence="2" id="KW-0830">Ubiquinone</keyword>
<dbReference type="Gene3D" id="3.30.720.100">
    <property type="match status" value="1"/>
</dbReference>
<keyword evidence="2" id="KW-0489">Methyltransferase</keyword>
<keyword evidence="3" id="KW-1185">Reference proteome</keyword>
<name>F0RZY7_SPHGB</name>
<dbReference type="RefSeq" id="WP_013607734.1">
    <property type="nucleotide sequence ID" value="NC_015152.1"/>
</dbReference>
<gene>
    <name evidence="2" type="ordered locus">SpiBuddy_2064</name>
</gene>
<protein>
    <submittedName>
        <fullName evidence="2">3-demethylubiquinone-9 3-methyltransferase</fullName>
    </submittedName>
</protein>
<dbReference type="CDD" id="cd06588">
    <property type="entry name" value="PhnB_like"/>
    <property type="match status" value="2"/>
</dbReference>
<dbReference type="KEGG" id="sbu:SpiBuddy_2064"/>
<dbReference type="eggNOG" id="COG3865">
    <property type="taxonomic scope" value="Bacteria"/>
</dbReference>
<reference evidence="3" key="1">
    <citation type="submission" date="2011-02" db="EMBL/GenBank/DDBJ databases">
        <title>Complete sequence of Spirochaeta sp. Buddy.</title>
        <authorList>
            <person name="Lucas S."/>
            <person name="Copeland A."/>
            <person name="Lapidus A."/>
            <person name="Cheng J.-F."/>
            <person name="Goodwin L."/>
            <person name="Pitluck S."/>
            <person name="Zeytun A."/>
            <person name="Detter J.C."/>
            <person name="Han C."/>
            <person name="Tapia R."/>
            <person name="Land M."/>
            <person name="Hauser L."/>
            <person name="Kyrpides N."/>
            <person name="Ivanova N."/>
            <person name="Mikhailova N."/>
            <person name="Pagani I."/>
            <person name="Ritalahti K.M."/>
            <person name="Loeffler F.E."/>
            <person name="Woyke T."/>
        </authorList>
    </citation>
    <scope>NUCLEOTIDE SEQUENCE [LARGE SCALE GENOMIC DNA]</scope>
    <source>
        <strain evidence="3">ATCC BAA-1886 / DSM 22777 / Buddy</strain>
    </source>
</reference>
<dbReference type="STRING" id="158189.SpiBuddy_2064"/>
<accession>F0RZY7</accession>
<keyword evidence="2" id="KW-0808">Transferase</keyword>
<dbReference type="PANTHER" id="PTHR33990">
    <property type="entry name" value="PROTEIN YJDN-RELATED"/>
    <property type="match status" value="1"/>
</dbReference>
<dbReference type="AlphaFoldDB" id="F0RZY7"/>
<dbReference type="Proteomes" id="UP000008466">
    <property type="component" value="Chromosome"/>
</dbReference>
<dbReference type="SUPFAM" id="SSF54593">
    <property type="entry name" value="Glyoxalase/Bleomycin resistance protein/Dihydroxybiphenyl dioxygenase"/>
    <property type="match status" value="2"/>
</dbReference>
<dbReference type="GO" id="GO:0032259">
    <property type="term" value="P:methylation"/>
    <property type="evidence" value="ECO:0007669"/>
    <property type="project" value="UniProtKB-KW"/>
</dbReference>
<organism evidence="2 3">
    <name type="scientific">Sphaerochaeta globosa (strain ATCC BAA-1886 / DSM 22777 / Buddy)</name>
    <name type="common">Spirochaeta sp. (strain Buddy)</name>
    <dbReference type="NCBI Taxonomy" id="158189"/>
    <lineage>
        <taxon>Bacteria</taxon>
        <taxon>Pseudomonadati</taxon>
        <taxon>Spirochaetota</taxon>
        <taxon>Spirochaetia</taxon>
        <taxon>Spirochaetales</taxon>
        <taxon>Sphaerochaetaceae</taxon>
        <taxon>Sphaerochaeta</taxon>
    </lineage>
</organism>
<proteinExistence type="predicted"/>